<dbReference type="PROSITE" id="PS50112">
    <property type="entry name" value="PAS"/>
    <property type="match status" value="2"/>
</dbReference>
<keyword evidence="17" id="KW-0175">Coiled coil</keyword>
<evidence type="ECO:0000259" key="22">
    <source>
        <dbReference type="PROSITE" id="PS50113"/>
    </source>
</evidence>
<dbReference type="Pfam" id="PF00072">
    <property type="entry name" value="Response_reg"/>
    <property type="match status" value="2"/>
</dbReference>
<dbReference type="InterPro" id="IPR004358">
    <property type="entry name" value="Sig_transdc_His_kin-like_C"/>
</dbReference>
<evidence type="ECO:0000256" key="10">
    <source>
        <dbReference type="ARBA" id="ARBA00022840"/>
    </source>
</evidence>
<feature type="domain" description="PAS" evidence="21">
    <location>
        <begin position="359"/>
        <end position="414"/>
    </location>
</feature>
<dbReference type="SUPFAM" id="SSF103190">
    <property type="entry name" value="Sensory domain-like"/>
    <property type="match status" value="1"/>
</dbReference>
<dbReference type="OrthoDB" id="6187449at2"/>
<dbReference type="SUPFAM" id="SSF47226">
    <property type="entry name" value="Histidine-containing phosphotransfer domain, HPT domain"/>
    <property type="match status" value="1"/>
</dbReference>
<feature type="domain" description="Response regulatory" evidence="20">
    <location>
        <begin position="897"/>
        <end position="1021"/>
    </location>
</feature>
<dbReference type="FunFam" id="1.10.287.130:FF:000038">
    <property type="entry name" value="Sensory transduction histidine kinase"/>
    <property type="match status" value="1"/>
</dbReference>
<dbReference type="InterPro" id="IPR003594">
    <property type="entry name" value="HATPase_dom"/>
</dbReference>
<dbReference type="Pfam" id="PF00512">
    <property type="entry name" value="HisKA"/>
    <property type="match status" value="1"/>
</dbReference>
<dbReference type="Pfam" id="PF00989">
    <property type="entry name" value="PAS"/>
    <property type="match status" value="1"/>
</dbReference>
<dbReference type="PRINTS" id="PR00344">
    <property type="entry name" value="BCTRLSENSOR"/>
</dbReference>
<dbReference type="SMART" id="SM00091">
    <property type="entry name" value="PAS"/>
    <property type="match status" value="3"/>
</dbReference>
<dbReference type="CDD" id="cd16922">
    <property type="entry name" value="HATPase_EvgS-ArcB-TorS-like"/>
    <property type="match status" value="1"/>
</dbReference>
<dbReference type="SMART" id="SM00086">
    <property type="entry name" value="PAC"/>
    <property type="match status" value="2"/>
</dbReference>
<keyword evidence="10" id="KW-0067">ATP-binding</keyword>
<dbReference type="GO" id="GO:0005886">
    <property type="term" value="C:plasma membrane"/>
    <property type="evidence" value="ECO:0007669"/>
    <property type="project" value="UniProtKB-SubCell"/>
</dbReference>
<dbReference type="SUPFAM" id="SSF52172">
    <property type="entry name" value="CheY-like"/>
    <property type="match status" value="2"/>
</dbReference>
<feature type="modified residue" description="4-aspartylphosphate" evidence="16">
    <location>
        <position position="1098"/>
    </location>
</feature>
<comment type="catalytic activity">
    <reaction evidence="1">
        <text>ATP + protein L-histidine = ADP + protein N-phospho-L-histidine.</text>
        <dbReference type="EC" id="2.7.13.3"/>
    </reaction>
</comment>
<sequence>MFKSYKSIVSTLQWRYIVVVLLIFAVAATVMIPISDHNVRKNQTNTLERHLDDVAAARSKAMLATLDRLKKDAYFLSGTPPISGIIRASRNNGFDEREKSSLQIWSKRLQEIFVSYLETHPSVMQVRYIGVSEGGKELVRVDRKDGRIRKIKAGGLQQKSDSEYFKEAITRHAGEVYVSEINLNREYGEIEEPHVPTLRLATPIVDDNHRVFGILVINLNMEEIFRTLSSELESYENIYVLNSEGDFLLHPVQEKAFGFELGKHYRWSDEFSTGDDDTDSAFIRLDNQEVVHAILRTITYDTNRSIDLVVTAPNTVIDDAVAAARLFNLYILFGFVALSLVFLYLVAANLRRRAQADQQNARMAAIVDGTDDAVVSKSLSDVVQSWNRAAEEMFGYKASQAIGKNMTELIVPENLLSEELEIFNRVSKGETVSDLITQRRTISGDLIDVAITVSPVQREGSEIFGIANIIRDITEVKAAQKQLVLLNEGLEKQVELRTRELQRTAALQNGILTNAGYAIFTNRPDGTLTLFNPAAEKMLGYSADEVVDKKPMWMLFEPSEIQPELERLSKAGGTGDQILSDVNYEREWTFVRKDGSHFPVMLKSNTLYDNEQQVIGYLGIARDLTRQKRQQRELEEAKAVAEEASKAKSEFLANMSHEIRTPMNAVLGMLNLLKYTDMTDRQSDYVRKASGAAEALLGIINDILDYSKIEAGKLILDIQPVIIDDVLRDIAVILSMNLSEKNVEILFNIDPTVPKMVMGDALRMKQILINLAGNAVKFTEQGEVMLSLYIQYERTQKLVLGFSVRDTGIGMTQEQQQRVFESFAQAEAGTNRRFGGTGLGLVISQRLIRLMGGELEVESELGKGSTFSFSLIVDKVADQELIEAGRRVIAPECRNLHILVVDDNASARQIISGICESLGWTTVETESGAKAVELIAESLVSGKRFDIAFIDWMMPNMDGWETAKAIRNLGESSELPRLVMVTAHAREVFDQRVDAEHSPLNGFLMKPVTASDIYNSVVDAQSGKLPAALEDGPRDAQKAKNSLSGMRILLVEDNITNQQVARELLAIEGAEVDVADNGQLGVDRIRRAEMPFDVVLMDLQMPVMDGYEATREIRETLGLKFLPIIAMTANAMPSDKEACLAAGMNDHIGKPFELAELVNALLKAAGRQENSITADLEENDAVPDSAVLPEAPKGFVFKEALLRMGNNRKLYAGQARMFADRHCNDVQRVLDLLHKNNRPSAVRELHTLRGVSATLGAQALAASLSEAELAAKSVVEVSVIESILSKSEELLRQASEVLGDLANHLDPLEIADAVEKEIDTEKLQELLQLLKESNMRAMDVHAELKAGLTTFSDQAQALDEAISMLDFTKAHEILSKILPA</sequence>
<dbReference type="InterPro" id="IPR003661">
    <property type="entry name" value="HisK_dim/P_dom"/>
</dbReference>
<feature type="domain" description="HPt" evidence="23">
    <location>
        <begin position="1207"/>
        <end position="1301"/>
    </location>
</feature>
<dbReference type="SMART" id="SM00448">
    <property type="entry name" value="REC"/>
    <property type="match status" value="2"/>
</dbReference>
<keyword evidence="14" id="KW-0131">Cell cycle</keyword>
<feature type="transmembrane region" description="Helical" evidence="18">
    <location>
        <begin position="12"/>
        <end position="34"/>
    </location>
</feature>
<dbReference type="Pfam" id="PF21623">
    <property type="entry name" value="HK_sensor_dom_bact"/>
    <property type="match status" value="1"/>
</dbReference>
<dbReference type="NCBIfam" id="TIGR00229">
    <property type="entry name" value="sensory_box"/>
    <property type="match status" value="2"/>
</dbReference>
<keyword evidence="11 18" id="KW-1133">Transmembrane helix</keyword>
<dbReference type="Pfam" id="PF02518">
    <property type="entry name" value="HATPase_c"/>
    <property type="match status" value="1"/>
</dbReference>
<dbReference type="PANTHER" id="PTHR45339">
    <property type="entry name" value="HYBRID SIGNAL TRANSDUCTION HISTIDINE KINASE J"/>
    <property type="match status" value="1"/>
</dbReference>
<accession>A0A2S4HBL7</accession>
<evidence type="ECO:0000313" key="25">
    <source>
        <dbReference type="Proteomes" id="UP000237222"/>
    </source>
</evidence>
<evidence type="ECO:0000256" key="3">
    <source>
        <dbReference type="ARBA" id="ARBA00012438"/>
    </source>
</evidence>
<dbReference type="InterPro" id="IPR029151">
    <property type="entry name" value="Sensor-like_sf"/>
</dbReference>
<evidence type="ECO:0000256" key="12">
    <source>
        <dbReference type="ARBA" id="ARBA00023012"/>
    </source>
</evidence>
<dbReference type="CDD" id="cd00130">
    <property type="entry name" value="PAS"/>
    <property type="match status" value="2"/>
</dbReference>
<dbReference type="InterPro" id="IPR001789">
    <property type="entry name" value="Sig_transdc_resp-reg_receiver"/>
</dbReference>
<dbReference type="InterPro" id="IPR048760">
    <property type="entry name" value="VP0354-like_sensor_dom"/>
</dbReference>
<feature type="domain" description="Response regulatory" evidence="20">
    <location>
        <begin position="1047"/>
        <end position="1165"/>
    </location>
</feature>
<evidence type="ECO:0000256" key="11">
    <source>
        <dbReference type="ARBA" id="ARBA00022989"/>
    </source>
</evidence>
<feature type="modified residue" description="4-aspartylphosphate" evidence="16">
    <location>
        <position position="951"/>
    </location>
</feature>
<protein>
    <recommendedName>
        <fullName evidence="3">histidine kinase</fullName>
        <ecNumber evidence="3">2.7.13.3</ecNumber>
    </recommendedName>
</protein>
<evidence type="ECO:0000256" key="17">
    <source>
        <dbReference type="SAM" id="Coils"/>
    </source>
</evidence>
<evidence type="ECO:0000256" key="13">
    <source>
        <dbReference type="ARBA" id="ARBA00023136"/>
    </source>
</evidence>
<evidence type="ECO:0000256" key="18">
    <source>
        <dbReference type="SAM" id="Phobius"/>
    </source>
</evidence>
<dbReference type="InterPro" id="IPR011006">
    <property type="entry name" value="CheY-like_superfamily"/>
</dbReference>
<dbReference type="Gene3D" id="1.20.120.160">
    <property type="entry name" value="HPT domain"/>
    <property type="match status" value="1"/>
</dbReference>
<evidence type="ECO:0000256" key="6">
    <source>
        <dbReference type="ARBA" id="ARBA00022679"/>
    </source>
</evidence>
<dbReference type="InterPro" id="IPR035965">
    <property type="entry name" value="PAS-like_dom_sf"/>
</dbReference>
<dbReference type="InterPro" id="IPR000700">
    <property type="entry name" value="PAS-assoc_C"/>
</dbReference>
<feature type="coiled-coil region" evidence="17">
    <location>
        <begin position="624"/>
        <end position="654"/>
    </location>
</feature>
<evidence type="ECO:0000256" key="9">
    <source>
        <dbReference type="ARBA" id="ARBA00022777"/>
    </source>
</evidence>
<name>A0A2S4HBL7_9GAMM</name>
<evidence type="ECO:0000256" key="14">
    <source>
        <dbReference type="ARBA" id="ARBA00023306"/>
    </source>
</evidence>
<evidence type="ECO:0000313" key="24">
    <source>
        <dbReference type="EMBL" id="POP51396.1"/>
    </source>
</evidence>
<evidence type="ECO:0000259" key="23">
    <source>
        <dbReference type="PROSITE" id="PS50894"/>
    </source>
</evidence>
<dbReference type="InterPro" id="IPR000014">
    <property type="entry name" value="PAS"/>
</dbReference>
<dbReference type="InterPro" id="IPR001610">
    <property type="entry name" value="PAC"/>
</dbReference>
<evidence type="ECO:0000259" key="20">
    <source>
        <dbReference type="PROSITE" id="PS50110"/>
    </source>
</evidence>
<feature type="domain" description="PAC" evidence="22">
    <location>
        <begin position="430"/>
        <end position="485"/>
    </location>
</feature>
<dbReference type="EC" id="2.7.13.3" evidence="3"/>
<evidence type="ECO:0000259" key="19">
    <source>
        <dbReference type="PROSITE" id="PS50109"/>
    </source>
</evidence>
<gene>
    <name evidence="24" type="ORF">C0068_17320</name>
</gene>
<dbReference type="Gene3D" id="3.30.565.10">
    <property type="entry name" value="Histidine kinase-like ATPase, C-terminal domain"/>
    <property type="match status" value="1"/>
</dbReference>
<keyword evidence="8" id="KW-0547">Nucleotide-binding</keyword>
<evidence type="ECO:0000256" key="16">
    <source>
        <dbReference type="PROSITE-ProRule" id="PRU00169"/>
    </source>
</evidence>
<dbReference type="GO" id="GO:0006355">
    <property type="term" value="P:regulation of DNA-templated transcription"/>
    <property type="evidence" value="ECO:0007669"/>
    <property type="project" value="InterPro"/>
</dbReference>
<keyword evidence="12" id="KW-0902">Two-component regulatory system</keyword>
<dbReference type="InterPro" id="IPR036890">
    <property type="entry name" value="HATPase_C_sf"/>
</dbReference>
<dbReference type="InterPro" id="IPR013767">
    <property type="entry name" value="PAS_fold"/>
</dbReference>
<keyword evidence="4" id="KW-1003">Cell membrane</keyword>
<dbReference type="InterPro" id="IPR008207">
    <property type="entry name" value="Sig_transdc_His_kin_Hpt_dom"/>
</dbReference>
<keyword evidence="7 18" id="KW-0812">Transmembrane</keyword>
<dbReference type="Gene3D" id="3.40.50.2300">
    <property type="match status" value="2"/>
</dbReference>
<keyword evidence="9" id="KW-0418">Kinase</keyword>
<dbReference type="Proteomes" id="UP000237222">
    <property type="component" value="Unassembled WGS sequence"/>
</dbReference>
<keyword evidence="5 16" id="KW-0597">Phosphoprotein</keyword>
<dbReference type="SUPFAM" id="SSF55785">
    <property type="entry name" value="PYP-like sensor domain (PAS domain)"/>
    <property type="match status" value="2"/>
</dbReference>
<keyword evidence="13 18" id="KW-0472">Membrane</keyword>
<dbReference type="SUPFAM" id="SSF47384">
    <property type="entry name" value="Homodimeric domain of signal transducing histidine kinase"/>
    <property type="match status" value="1"/>
</dbReference>
<feature type="domain" description="PAC" evidence="22">
    <location>
        <begin position="584"/>
        <end position="636"/>
    </location>
</feature>
<dbReference type="InterPro" id="IPR036641">
    <property type="entry name" value="HPT_dom_sf"/>
</dbReference>
<dbReference type="Pfam" id="PF13426">
    <property type="entry name" value="PAS_9"/>
    <property type="match status" value="1"/>
</dbReference>
<dbReference type="InterPro" id="IPR036097">
    <property type="entry name" value="HisK_dim/P_sf"/>
</dbReference>
<evidence type="ECO:0000256" key="15">
    <source>
        <dbReference type="PROSITE-ProRule" id="PRU00110"/>
    </source>
</evidence>
<dbReference type="SMART" id="SM00388">
    <property type="entry name" value="HisKA"/>
    <property type="match status" value="1"/>
</dbReference>
<dbReference type="PROSITE" id="PS50110">
    <property type="entry name" value="RESPONSE_REGULATORY"/>
    <property type="match status" value="2"/>
</dbReference>
<feature type="domain" description="PAS" evidence="21">
    <location>
        <begin position="511"/>
        <end position="575"/>
    </location>
</feature>
<dbReference type="PROSITE" id="PS50894">
    <property type="entry name" value="HPT"/>
    <property type="match status" value="1"/>
</dbReference>
<dbReference type="Gene3D" id="3.30.450.20">
    <property type="entry name" value="PAS domain"/>
    <property type="match status" value="3"/>
</dbReference>
<dbReference type="CDD" id="cd00082">
    <property type="entry name" value="HisKA"/>
    <property type="match status" value="1"/>
</dbReference>
<comment type="subcellular location">
    <subcellularLocation>
        <location evidence="2">Cell membrane</location>
        <topology evidence="2">Multi-pass membrane protein</topology>
    </subcellularLocation>
</comment>
<evidence type="ECO:0000256" key="5">
    <source>
        <dbReference type="ARBA" id="ARBA00022553"/>
    </source>
</evidence>
<dbReference type="PROSITE" id="PS50109">
    <property type="entry name" value="HIS_KIN"/>
    <property type="match status" value="1"/>
</dbReference>
<dbReference type="EMBL" id="PQGG01000040">
    <property type="protein sequence ID" value="POP51396.1"/>
    <property type="molecule type" value="Genomic_DNA"/>
</dbReference>
<reference evidence="24" key="1">
    <citation type="submission" date="2018-01" db="EMBL/GenBank/DDBJ databases">
        <authorList>
            <person name="Yu X.-D."/>
        </authorList>
    </citation>
    <scope>NUCLEOTIDE SEQUENCE</scope>
    <source>
        <strain evidence="24">ZX-21</strain>
    </source>
</reference>
<evidence type="ECO:0000256" key="4">
    <source>
        <dbReference type="ARBA" id="ARBA00022475"/>
    </source>
</evidence>
<dbReference type="PROSITE" id="PS50113">
    <property type="entry name" value="PAC"/>
    <property type="match status" value="2"/>
</dbReference>
<feature type="domain" description="Histidine kinase" evidence="19">
    <location>
        <begin position="654"/>
        <end position="875"/>
    </location>
</feature>
<proteinExistence type="predicted"/>
<feature type="transmembrane region" description="Helical" evidence="18">
    <location>
        <begin position="327"/>
        <end position="347"/>
    </location>
</feature>
<comment type="caution">
    <text evidence="24">The sequence shown here is derived from an EMBL/GenBank/DDBJ whole genome shotgun (WGS) entry which is preliminary data.</text>
</comment>
<dbReference type="InterPro" id="IPR005467">
    <property type="entry name" value="His_kinase_dom"/>
</dbReference>
<evidence type="ECO:0000256" key="2">
    <source>
        <dbReference type="ARBA" id="ARBA00004651"/>
    </source>
</evidence>
<dbReference type="PANTHER" id="PTHR45339:SF1">
    <property type="entry name" value="HYBRID SIGNAL TRANSDUCTION HISTIDINE KINASE J"/>
    <property type="match status" value="1"/>
</dbReference>
<dbReference type="SUPFAM" id="SSF55874">
    <property type="entry name" value="ATPase domain of HSP90 chaperone/DNA topoisomerase II/histidine kinase"/>
    <property type="match status" value="1"/>
</dbReference>
<evidence type="ECO:0000256" key="7">
    <source>
        <dbReference type="ARBA" id="ARBA00022692"/>
    </source>
</evidence>
<evidence type="ECO:0000256" key="1">
    <source>
        <dbReference type="ARBA" id="ARBA00000085"/>
    </source>
</evidence>
<dbReference type="Gene3D" id="1.10.287.130">
    <property type="match status" value="1"/>
</dbReference>
<dbReference type="RefSeq" id="WP_103685732.1">
    <property type="nucleotide sequence ID" value="NZ_PQGG01000040.1"/>
</dbReference>
<dbReference type="GO" id="GO:0005524">
    <property type="term" value="F:ATP binding"/>
    <property type="evidence" value="ECO:0007669"/>
    <property type="project" value="UniProtKB-KW"/>
</dbReference>
<dbReference type="CDD" id="cd17546">
    <property type="entry name" value="REC_hyHK_CKI1_RcsC-like"/>
    <property type="match status" value="2"/>
</dbReference>
<dbReference type="FunFam" id="3.30.565.10:FF:000010">
    <property type="entry name" value="Sensor histidine kinase RcsC"/>
    <property type="match status" value="1"/>
</dbReference>
<dbReference type="GO" id="GO:0000155">
    <property type="term" value="F:phosphorelay sensor kinase activity"/>
    <property type="evidence" value="ECO:0007669"/>
    <property type="project" value="InterPro"/>
</dbReference>
<dbReference type="SMART" id="SM00387">
    <property type="entry name" value="HATPase_c"/>
    <property type="match status" value="1"/>
</dbReference>
<evidence type="ECO:0000259" key="21">
    <source>
        <dbReference type="PROSITE" id="PS50112"/>
    </source>
</evidence>
<keyword evidence="6" id="KW-0808">Transferase</keyword>
<organism evidence="24 25">
    <name type="scientific">Zhongshania marina</name>
    <dbReference type="NCBI Taxonomy" id="2304603"/>
    <lineage>
        <taxon>Bacteria</taxon>
        <taxon>Pseudomonadati</taxon>
        <taxon>Pseudomonadota</taxon>
        <taxon>Gammaproteobacteria</taxon>
        <taxon>Cellvibrionales</taxon>
        <taxon>Spongiibacteraceae</taxon>
        <taxon>Zhongshania</taxon>
    </lineage>
</organism>
<feature type="modified residue" description="Phosphohistidine" evidence="15">
    <location>
        <position position="1246"/>
    </location>
</feature>
<evidence type="ECO:0000256" key="8">
    <source>
        <dbReference type="ARBA" id="ARBA00022741"/>
    </source>
</evidence>